<protein>
    <submittedName>
        <fullName evidence="8">CCA tRNA nucleotidyltransferase, mitochondrial</fullName>
    </submittedName>
</protein>
<dbReference type="EMBL" id="JAAAHW010006739">
    <property type="protein sequence ID" value="KAF9955708.1"/>
    <property type="molecule type" value="Genomic_DNA"/>
</dbReference>
<evidence type="ECO:0000259" key="6">
    <source>
        <dbReference type="Pfam" id="PF01743"/>
    </source>
</evidence>
<gene>
    <name evidence="8" type="primary">CCA1_1</name>
    <name evidence="8" type="ORF">BGZ65_003234</name>
</gene>
<proteinExistence type="inferred from homology"/>
<dbReference type="PANTHER" id="PTHR13734:SF5">
    <property type="entry name" value="CCA TRNA NUCLEOTIDYLTRANSFERASE, MITOCHONDRIAL"/>
    <property type="match status" value="1"/>
</dbReference>
<dbReference type="GO" id="GO:0003723">
    <property type="term" value="F:RNA binding"/>
    <property type="evidence" value="ECO:0007669"/>
    <property type="project" value="UniProtKB-KW"/>
</dbReference>
<dbReference type="InterPro" id="IPR043519">
    <property type="entry name" value="NT_sf"/>
</dbReference>
<evidence type="ECO:0000256" key="1">
    <source>
        <dbReference type="ARBA" id="ARBA00007265"/>
    </source>
</evidence>
<accession>A0A9P6M011</accession>
<comment type="similarity">
    <text evidence="1 5">Belongs to the tRNA nucleotidyltransferase/poly(A) polymerase family.</text>
</comment>
<sequence length="489" mass="55243">MTSGGTDMEGTVKIPRLEIQLTQQEAQICEVLDTVSRRYEEKENKKVQLRIAGGWVRDKLLGLTCHDLDIAIDTMMGYDFAVLVNNFLETQGQEKRSIARIATNPEKSKHLETATMIVLGKPLDFVNLQDAYRRDFTINTLFYNVHTRSVEDFTGKGLDDLKNGLVRTPLEPYETFWQDPLRVMRCIRFAARFHFKVDQAAKLAILNTRIKQALMTKISKERIGGELDKMIEDGVGRSTAIRLLRDLDLYDVVFAPPKVDDTPKGTTAIEGKVRDPEDAFKLVWIIEWLLKINPPAHQNDDLEGRIFQAEIDLGQETLLSQTRGTPFTSHLYSVIRTIPPSAIAHIASKEEPFPEKLTTRNLILTGMLYPYRDMSATVNKKSMSAGAWILRFGLKGKNNDIDIMTKLMESLDVVHRTVHGLAQSPAMDEVAIQEERTIMGMAIRDIGYGSILGKKWPSAFLLGLALDLIPRFEQLQNGVLDNETRAQIA</sequence>
<keyword evidence="9" id="KW-1185">Reference proteome</keyword>
<name>A0A9P6M011_9FUNG</name>
<feature type="domain" description="tRNA nucleotidyltransferase/poly(A) polymerase RNA and SrmB- binding" evidence="7">
    <location>
        <begin position="213"/>
        <end position="257"/>
    </location>
</feature>
<dbReference type="Gene3D" id="3.30.460.10">
    <property type="entry name" value="Beta Polymerase, domain 2"/>
    <property type="match status" value="1"/>
</dbReference>
<evidence type="ECO:0000313" key="8">
    <source>
        <dbReference type="EMBL" id="KAF9955708.1"/>
    </source>
</evidence>
<dbReference type="InterPro" id="IPR002646">
    <property type="entry name" value="PolA_pol_head_dom"/>
</dbReference>
<organism evidence="8 9">
    <name type="scientific">Modicella reniformis</name>
    <dbReference type="NCBI Taxonomy" id="1440133"/>
    <lineage>
        <taxon>Eukaryota</taxon>
        <taxon>Fungi</taxon>
        <taxon>Fungi incertae sedis</taxon>
        <taxon>Mucoromycota</taxon>
        <taxon>Mortierellomycotina</taxon>
        <taxon>Mortierellomycetes</taxon>
        <taxon>Mortierellales</taxon>
        <taxon>Mortierellaceae</taxon>
        <taxon>Modicella</taxon>
    </lineage>
</organism>
<feature type="non-terminal residue" evidence="8">
    <location>
        <position position="1"/>
    </location>
</feature>
<evidence type="ECO:0000313" key="9">
    <source>
        <dbReference type="Proteomes" id="UP000749646"/>
    </source>
</evidence>
<evidence type="ECO:0000256" key="4">
    <source>
        <dbReference type="ARBA" id="ARBA00022884"/>
    </source>
</evidence>
<keyword evidence="4 5" id="KW-0694">RNA-binding</keyword>
<dbReference type="OrthoDB" id="445712at2759"/>
<dbReference type="Pfam" id="PF12627">
    <property type="entry name" value="PolyA_pol_RNAbd"/>
    <property type="match status" value="1"/>
</dbReference>
<dbReference type="GO" id="GO:0052927">
    <property type="term" value="F:CC tRNA cytidylyltransferase activity"/>
    <property type="evidence" value="ECO:0007669"/>
    <property type="project" value="TreeGrafter"/>
</dbReference>
<dbReference type="SUPFAM" id="SSF81891">
    <property type="entry name" value="Poly A polymerase C-terminal region-like"/>
    <property type="match status" value="1"/>
</dbReference>
<dbReference type="GO" id="GO:0052929">
    <property type="term" value="F:ATP:3'-cytidine-cytidine-tRNA adenylyltransferase activity"/>
    <property type="evidence" value="ECO:0007669"/>
    <property type="project" value="TreeGrafter"/>
</dbReference>
<dbReference type="Gene3D" id="1.10.3090.10">
    <property type="entry name" value="cca-adding enzyme, domain 2"/>
    <property type="match status" value="1"/>
</dbReference>
<dbReference type="Pfam" id="PF01743">
    <property type="entry name" value="PolyA_pol"/>
    <property type="match status" value="1"/>
</dbReference>
<dbReference type="PANTHER" id="PTHR13734">
    <property type="entry name" value="TRNA-NUCLEOTIDYLTRANSFERASE"/>
    <property type="match status" value="1"/>
</dbReference>
<keyword evidence="3" id="KW-0547">Nucleotide-binding</keyword>
<dbReference type="Proteomes" id="UP000749646">
    <property type="component" value="Unassembled WGS sequence"/>
</dbReference>
<evidence type="ECO:0000256" key="3">
    <source>
        <dbReference type="ARBA" id="ARBA00022741"/>
    </source>
</evidence>
<feature type="domain" description="Poly A polymerase head" evidence="6">
    <location>
        <begin position="49"/>
        <end position="167"/>
    </location>
</feature>
<reference evidence="8" key="1">
    <citation type="journal article" date="2020" name="Fungal Divers.">
        <title>Resolving the Mortierellaceae phylogeny through synthesis of multi-gene phylogenetics and phylogenomics.</title>
        <authorList>
            <person name="Vandepol N."/>
            <person name="Liber J."/>
            <person name="Desiro A."/>
            <person name="Na H."/>
            <person name="Kennedy M."/>
            <person name="Barry K."/>
            <person name="Grigoriev I.V."/>
            <person name="Miller A.N."/>
            <person name="O'Donnell K."/>
            <person name="Stajich J.E."/>
            <person name="Bonito G."/>
        </authorList>
    </citation>
    <scope>NUCLEOTIDE SEQUENCE</scope>
    <source>
        <strain evidence="8">MES-2147</strain>
    </source>
</reference>
<keyword evidence="2 5" id="KW-0808">Transferase</keyword>
<dbReference type="GO" id="GO:0001680">
    <property type="term" value="P:tRNA 3'-terminal CCA addition"/>
    <property type="evidence" value="ECO:0007669"/>
    <property type="project" value="UniProtKB-ARBA"/>
</dbReference>
<dbReference type="AlphaFoldDB" id="A0A9P6M011"/>
<evidence type="ECO:0000259" key="7">
    <source>
        <dbReference type="Pfam" id="PF12627"/>
    </source>
</evidence>
<dbReference type="CDD" id="cd05398">
    <property type="entry name" value="NT_ClassII-CCAase"/>
    <property type="match status" value="1"/>
</dbReference>
<dbReference type="SUPFAM" id="SSF81301">
    <property type="entry name" value="Nucleotidyltransferase"/>
    <property type="match status" value="1"/>
</dbReference>
<evidence type="ECO:0000256" key="2">
    <source>
        <dbReference type="ARBA" id="ARBA00022679"/>
    </source>
</evidence>
<evidence type="ECO:0000256" key="5">
    <source>
        <dbReference type="RuleBase" id="RU003953"/>
    </source>
</evidence>
<dbReference type="InterPro" id="IPR032828">
    <property type="entry name" value="PolyA_RNA-bd"/>
</dbReference>
<dbReference type="GO" id="GO:0000166">
    <property type="term" value="F:nucleotide binding"/>
    <property type="evidence" value="ECO:0007669"/>
    <property type="project" value="UniProtKB-KW"/>
</dbReference>
<comment type="caution">
    <text evidence="8">The sequence shown here is derived from an EMBL/GenBank/DDBJ whole genome shotgun (WGS) entry which is preliminary data.</text>
</comment>